<dbReference type="Gene3D" id="1.10.287.3510">
    <property type="match status" value="1"/>
</dbReference>
<keyword evidence="1" id="KW-1133">Transmembrane helix</keyword>
<evidence type="ECO:0000256" key="1">
    <source>
        <dbReference type="SAM" id="Phobius"/>
    </source>
</evidence>
<feature type="transmembrane region" description="Helical" evidence="1">
    <location>
        <begin position="51"/>
        <end position="72"/>
    </location>
</feature>
<keyword evidence="1" id="KW-0812">Transmembrane</keyword>
<protein>
    <submittedName>
        <fullName evidence="2">NADH dehydrogenase subunit 4L</fullName>
    </submittedName>
</protein>
<reference evidence="2" key="1">
    <citation type="journal article" date="2020" name="Genomics">
        <title>Fragmented mitochondrial genomes evolved in opposite directions between closely related macaque louse Pedicinus obtusus and colobus louse Pedicinus badii.</title>
        <authorList>
            <person name="Fu Y.-T."/>
            <person name="Dong Y."/>
            <person name="Wang W."/>
            <person name="Nie Y."/>
            <person name="Liu G.-H."/>
            <person name="Shao R."/>
        </authorList>
    </citation>
    <scope>NUCLEOTIDE SEQUENCE</scope>
    <source>
        <strain evidence="2">7</strain>
    </source>
</reference>
<organism evidence="2">
    <name type="scientific">Pedicinus obtusus</name>
    <dbReference type="NCBI Taxonomy" id="592408"/>
    <lineage>
        <taxon>Eukaryota</taxon>
        <taxon>Metazoa</taxon>
        <taxon>Ecdysozoa</taxon>
        <taxon>Arthropoda</taxon>
        <taxon>Hexapoda</taxon>
        <taxon>Insecta</taxon>
        <taxon>Pterygota</taxon>
        <taxon>Neoptera</taxon>
        <taxon>Paraneoptera</taxon>
        <taxon>Psocodea</taxon>
        <taxon>Troctomorpha</taxon>
        <taxon>Phthiraptera</taxon>
        <taxon>Anoplura</taxon>
        <taxon>Pedicinidae</taxon>
        <taxon>Pedicinus</taxon>
    </lineage>
</organism>
<geneLocation type="mitochondrion" evidence="2"/>
<keyword evidence="2" id="KW-0496">Mitochondrion</keyword>
<keyword evidence="1" id="KW-0472">Membrane</keyword>
<dbReference type="AlphaFoldDB" id="A0A7L9CXB8"/>
<dbReference type="EMBL" id="MT792501">
    <property type="protein sequence ID" value="QOJ46166.1"/>
    <property type="molecule type" value="Genomic_DNA"/>
</dbReference>
<name>A0A7L9CXB8_9NEOP</name>
<feature type="transmembrane region" description="Helical" evidence="1">
    <location>
        <begin position="22"/>
        <end position="44"/>
    </location>
</feature>
<proteinExistence type="predicted"/>
<accession>A0A7L9CXB8</accession>
<evidence type="ECO:0000313" key="2">
    <source>
        <dbReference type="EMBL" id="QOJ46166.1"/>
    </source>
</evidence>
<sequence>MIEHAIVSFYFMSMFSVCKSSSLVSVLISFELSSCSVYMLICMLTSKTMDFFFLSTYLVTLVCEGVLGLSILTSMCTTPGPLGSSMRGCSKF</sequence>
<gene>
    <name evidence="2" type="primary">nad4L</name>
</gene>